<dbReference type="GO" id="GO:0008270">
    <property type="term" value="F:zinc ion binding"/>
    <property type="evidence" value="ECO:0007669"/>
    <property type="project" value="UniProtKB-KW"/>
</dbReference>
<evidence type="ECO:0000256" key="3">
    <source>
        <dbReference type="ARBA" id="ARBA00022833"/>
    </source>
</evidence>
<dbReference type="PROSITE" id="PS50865">
    <property type="entry name" value="ZF_MYND_2"/>
    <property type="match status" value="1"/>
</dbReference>
<dbReference type="OrthoDB" id="443682at2759"/>
<sequence>MKSSQSSSEPAAANKPSPHCAFSGCKVPPTKTCSRCKETQYCSKEHQTAHWKWYKKICVAPQKKILASASPVDLIFDDASFHPFVSNLNAISASTETNSMNCLLKSGVYMN</sequence>
<dbReference type="Pfam" id="PF01753">
    <property type="entry name" value="zf-MYND"/>
    <property type="match status" value="1"/>
</dbReference>
<keyword evidence="1" id="KW-0479">Metal-binding</keyword>
<dbReference type="EMBL" id="BRXW01000506">
    <property type="protein sequence ID" value="GMH61205.1"/>
    <property type="molecule type" value="Genomic_DNA"/>
</dbReference>
<organism evidence="7 8">
    <name type="scientific">Triparma laevis f. longispina</name>
    <dbReference type="NCBI Taxonomy" id="1714387"/>
    <lineage>
        <taxon>Eukaryota</taxon>
        <taxon>Sar</taxon>
        <taxon>Stramenopiles</taxon>
        <taxon>Ochrophyta</taxon>
        <taxon>Bolidophyceae</taxon>
        <taxon>Parmales</taxon>
        <taxon>Triparmaceae</taxon>
        <taxon>Triparma</taxon>
    </lineage>
</organism>
<evidence type="ECO:0000256" key="4">
    <source>
        <dbReference type="PROSITE-ProRule" id="PRU00134"/>
    </source>
</evidence>
<dbReference type="SUPFAM" id="SSF144232">
    <property type="entry name" value="HIT/MYND zinc finger-like"/>
    <property type="match status" value="1"/>
</dbReference>
<gene>
    <name evidence="7" type="ORF">TrLO_g229</name>
</gene>
<name>A0A9W7E0V8_9STRA</name>
<evidence type="ECO:0000256" key="2">
    <source>
        <dbReference type="ARBA" id="ARBA00022771"/>
    </source>
</evidence>
<evidence type="ECO:0000259" key="6">
    <source>
        <dbReference type="PROSITE" id="PS50865"/>
    </source>
</evidence>
<comment type="caution">
    <text evidence="7">The sequence shown here is derived from an EMBL/GenBank/DDBJ whole genome shotgun (WGS) entry which is preliminary data.</text>
</comment>
<keyword evidence="2 4" id="KW-0863">Zinc-finger</keyword>
<keyword evidence="3" id="KW-0862">Zinc</keyword>
<feature type="region of interest" description="Disordered" evidence="5">
    <location>
        <begin position="1"/>
        <end position="20"/>
    </location>
</feature>
<accession>A0A9W7E0V8</accession>
<dbReference type="AlphaFoldDB" id="A0A9W7E0V8"/>
<dbReference type="Proteomes" id="UP001165122">
    <property type="component" value="Unassembled WGS sequence"/>
</dbReference>
<evidence type="ECO:0000256" key="5">
    <source>
        <dbReference type="SAM" id="MobiDB-lite"/>
    </source>
</evidence>
<evidence type="ECO:0000313" key="8">
    <source>
        <dbReference type="Proteomes" id="UP001165122"/>
    </source>
</evidence>
<evidence type="ECO:0000313" key="7">
    <source>
        <dbReference type="EMBL" id="GMH61205.1"/>
    </source>
</evidence>
<protein>
    <recommendedName>
        <fullName evidence="6">MYND-type domain-containing protein</fullName>
    </recommendedName>
</protein>
<dbReference type="Gene3D" id="6.10.140.2220">
    <property type="match status" value="1"/>
</dbReference>
<feature type="domain" description="MYND-type" evidence="6">
    <location>
        <begin position="20"/>
        <end position="58"/>
    </location>
</feature>
<evidence type="ECO:0000256" key="1">
    <source>
        <dbReference type="ARBA" id="ARBA00022723"/>
    </source>
</evidence>
<reference evidence="8" key="1">
    <citation type="journal article" date="2023" name="Commun. Biol.">
        <title>Genome analysis of Parmales, the sister group of diatoms, reveals the evolutionary specialization of diatoms from phago-mixotrophs to photoautotrophs.</title>
        <authorList>
            <person name="Ban H."/>
            <person name="Sato S."/>
            <person name="Yoshikawa S."/>
            <person name="Yamada K."/>
            <person name="Nakamura Y."/>
            <person name="Ichinomiya M."/>
            <person name="Sato N."/>
            <person name="Blanc-Mathieu R."/>
            <person name="Endo H."/>
            <person name="Kuwata A."/>
            <person name="Ogata H."/>
        </authorList>
    </citation>
    <scope>NUCLEOTIDE SEQUENCE [LARGE SCALE GENOMIC DNA]</scope>
    <source>
        <strain evidence="8">NIES 3700</strain>
    </source>
</reference>
<proteinExistence type="predicted"/>
<dbReference type="InterPro" id="IPR002893">
    <property type="entry name" value="Znf_MYND"/>
</dbReference>
<keyword evidence="8" id="KW-1185">Reference proteome</keyword>